<dbReference type="RefSeq" id="WP_109626929.1">
    <property type="nucleotide sequence ID" value="NZ_JANKBI010000007.1"/>
</dbReference>
<proteinExistence type="predicted"/>
<keyword evidence="4" id="KW-0564">Palmitate</keyword>
<feature type="region of interest" description="Disordered" evidence="6">
    <location>
        <begin position="28"/>
        <end position="62"/>
    </location>
</feature>
<feature type="compositionally biased region" description="Basic and acidic residues" evidence="6">
    <location>
        <begin position="53"/>
        <end position="62"/>
    </location>
</feature>
<keyword evidence="3" id="KW-0472">Membrane</keyword>
<organism evidence="8 9">
    <name type="scientific">Murimonas intestini</name>
    <dbReference type="NCBI Taxonomy" id="1337051"/>
    <lineage>
        <taxon>Bacteria</taxon>
        <taxon>Bacillati</taxon>
        <taxon>Bacillota</taxon>
        <taxon>Clostridia</taxon>
        <taxon>Lachnospirales</taxon>
        <taxon>Lachnospiraceae</taxon>
        <taxon>Murimonas</taxon>
    </lineage>
</organism>
<evidence type="ECO:0000256" key="1">
    <source>
        <dbReference type="ARBA" id="ARBA00022475"/>
    </source>
</evidence>
<dbReference type="InterPro" id="IPR006059">
    <property type="entry name" value="SBP"/>
</dbReference>
<dbReference type="InterPro" id="IPR050490">
    <property type="entry name" value="Bact_solute-bd_prot1"/>
</dbReference>
<dbReference type="PROSITE" id="PS51257">
    <property type="entry name" value="PROKAR_LIPOPROTEIN"/>
    <property type="match status" value="1"/>
</dbReference>
<name>A0AB73T3E8_9FIRM</name>
<dbReference type="PANTHER" id="PTHR43649:SF33">
    <property type="entry name" value="POLYGALACTURONAN_RHAMNOGALACTURONAN-BINDING PROTEIN YTCQ"/>
    <property type="match status" value="1"/>
</dbReference>
<keyword evidence="2 7" id="KW-0732">Signal</keyword>
<keyword evidence="9" id="KW-1185">Reference proteome</keyword>
<reference evidence="8 9" key="1">
    <citation type="submission" date="2018-05" db="EMBL/GenBank/DDBJ databases">
        <authorList>
            <person name="Goeker M."/>
            <person name="Huntemann M."/>
            <person name="Clum A."/>
            <person name="Pillay M."/>
            <person name="Palaniappan K."/>
            <person name="Varghese N."/>
            <person name="Mikhailova N."/>
            <person name="Stamatis D."/>
            <person name="Reddy T."/>
            <person name="Daum C."/>
            <person name="Shapiro N."/>
            <person name="Ivanova N."/>
            <person name="Kyrpides N."/>
            <person name="Woyke T."/>
        </authorList>
    </citation>
    <scope>NUCLEOTIDE SEQUENCE [LARGE SCALE GENOMIC DNA]</scope>
    <source>
        <strain evidence="8 9">DSM 26524</strain>
    </source>
</reference>
<evidence type="ECO:0000256" key="2">
    <source>
        <dbReference type="ARBA" id="ARBA00022729"/>
    </source>
</evidence>
<dbReference type="Proteomes" id="UP000245412">
    <property type="component" value="Unassembled WGS sequence"/>
</dbReference>
<evidence type="ECO:0000256" key="5">
    <source>
        <dbReference type="ARBA" id="ARBA00023288"/>
    </source>
</evidence>
<dbReference type="Gene3D" id="3.40.190.10">
    <property type="entry name" value="Periplasmic binding protein-like II"/>
    <property type="match status" value="3"/>
</dbReference>
<dbReference type="SUPFAM" id="SSF53850">
    <property type="entry name" value="Periplasmic binding protein-like II"/>
    <property type="match status" value="1"/>
</dbReference>
<feature type="chain" id="PRO_5044501370" evidence="7">
    <location>
        <begin position="26"/>
        <end position="589"/>
    </location>
</feature>
<dbReference type="PANTHER" id="PTHR43649">
    <property type="entry name" value="ARABINOSE-BINDING PROTEIN-RELATED"/>
    <property type="match status" value="1"/>
</dbReference>
<dbReference type="Pfam" id="PF01547">
    <property type="entry name" value="SBP_bac_1"/>
    <property type="match status" value="1"/>
</dbReference>
<sequence length="589" mass="65878">MKERMRKVCAVLLCGSMAVSMCACAVTKPGKDEDSSSKKETSEEAAEEGTADTGEKGEDELRSVKIGVARDTSFKFQGDETADNNTWVNLYRENGIKLDVMYEVDLSQNTEKLSQCVMSGDYPDVFSVDSKQFKEWAEQGVFADLTEGFEKYASDEIKEYYDTEAGRRALQAATIDGKLYGLPTAASPNDSMPILWIRQDWLDNLGLEIPRTVDEFYAVAKAFKENDPDQNGKDDTYGLAVNGKDVFQQFGDLGTFFEMFGAQPGHFSNIVPFIDVDGKAVYGGSKTEEMKQGLTLLQKMYEEGIISKDFVTAGQDQIIQDMSAGRVGMAFSIFYGAEMPWKNAVATQPDANFVSAAIPGLTEELRGQAFYTAATNSFNVMSSKYDDMETFFKLMNLGTHYCGRPDKLTQEEYEMYNGLPGKYTGYTLCVGGMSVASKNMKAYDLLQNAFKTGETTGLSAENLRDYKAMMQYYDNRDRRDELNEEELAAYEAGILYWSVWGNEHCAYQTLHEMDDMDNYLYSAYDTTATEKMNECTTSLITLAKETMVDIITGNKSVDYYDEFLEQWSALGGAEITEEADAWYQASKGN</sequence>
<evidence type="ECO:0000256" key="4">
    <source>
        <dbReference type="ARBA" id="ARBA00023139"/>
    </source>
</evidence>
<keyword evidence="1" id="KW-1003">Cell membrane</keyword>
<feature type="signal peptide" evidence="7">
    <location>
        <begin position="1"/>
        <end position="25"/>
    </location>
</feature>
<dbReference type="EMBL" id="QGGY01000007">
    <property type="protein sequence ID" value="PWJ75126.1"/>
    <property type="molecule type" value="Genomic_DNA"/>
</dbReference>
<feature type="compositionally biased region" description="Basic and acidic residues" evidence="6">
    <location>
        <begin position="29"/>
        <end position="42"/>
    </location>
</feature>
<evidence type="ECO:0000313" key="8">
    <source>
        <dbReference type="EMBL" id="PWJ75126.1"/>
    </source>
</evidence>
<evidence type="ECO:0000256" key="6">
    <source>
        <dbReference type="SAM" id="MobiDB-lite"/>
    </source>
</evidence>
<accession>A0AB73T3E8</accession>
<comment type="caution">
    <text evidence="8">The sequence shown here is derived from an EMBL/GenBank/DDBJ whole genome shotgun (WGS) entry which is preliminary data.</text>
</comment>
<evidence type="ECO:0000256" key="3">
    <source>
        <dbReference type="ARBA" id="ARBA00023136"/>
    </source>
</evidence>
<protein>
    <submittedName>
        <fullName evidence="8">Aldouronate transport system substrate-binding protein</fullName>
    </submittedName>
</protein>
<gene>
    <name evidence="8" type="ORF">C7383_107133</name>
</gene>
<evidence type="ECO:0000313" key="9">
    <source>
        <dbReference type="Proteomes" id="UP000245412"/>
    </source>
</evidence>
<keyword evidence="5" id="KW-0449">Lipoprotein</keyword>
<evidence type="ECO:0000256" key="7">
    <source>
        <dbReference type="SAM" id="SignalP"/>
    </source>
</evidence>
<dbReference type="AlphaFoldDB" id="A0AB73T3E8"/>